<proteinExistence type="predicted"/>
<dbReference type="Pfam" id="PF13302">
    <property type="entry name" value="Acetyltransf_3"/>
    <property type="match status" value="2"/>
</dbReference>
<dbReference type="RefSeq" id="WP_336434251.1">
    <property type="nucleotide sequence ID" value="NZ_JBAWKS010000001.1"/>
</dbReference>
<protein>
    <submittedName>
        <fullName evidence="2">GNAT family N-acetyltransferase</fullName>
    </submittedName>
</protein>
<reference evidence="2 3" key="1">
    <citation type="submission" date="2023-12" db="EMBL/GenBank/DDBJ databases">
        <title>Friends and Foes: Symbiotic and Algicidal bacterial influence on Karenia brevis blooms.</title>
        <authorList>
            <person name="Fei C."/>
            <person name="Mohamed A.R."/>
            <person name="Booker A."/>
            <person name="Arshad M."/>
            <person name="Klass S."/>
            <person name="Ahn S."/>
            <person name="Gilbert P.M."/>
            <person name="Heil C.A."/>
            <person name="Martinez J.M."/>
            <person name="Amin S.A."/>
        </authorList>
    </citation>
    <scope>NUCLEOTIDE SEQUENCE [LARGE SCALE GENOMIC DNA]</scope>
    <source>
        <strain evidence="2 3">CE15</strain>
    </source>
</reference>
<feature type="domain" description="N-acetyltransferase" evidence="1">
    <location>
        <begin position="190"/>
        <end position="334"/>
    </location>
</feature>
<name>A0ABU8EPM1_9GAMM</name>
<dbReference type="InterPro" id="IPR000182">
    <property type="entry name" value="GNAT_dom"/>
</dbReference>
<dbReference type="PROSITE" id="PS51186">
    <property type="entry name" value="GNAT"/>
    <property type="match status" value="2"/>
</dbReference>
<evidence type="ECO:0000313" key="2">
    <source>
        <dbReference type="EMBL" id="MEI4548186.1"/>
    </source>
</evidence>
<sequence>MNTLIETPRLLMREFTLEDAEHVFKFSSNEDVTRYTGDAGWVNTTNDAENIIRNIWLKEYNEVGYARFALVLKENNQVIGFCGLKYEPELNAPDIGYRMLPEYWGKGLGMEASRAALEYAFNQLGLSYIVGEVDIANTASHKILTNLGLVEQKRYEKWGHHLIHLSIDNFPEITTDKFTLAQQTQAEAEAVFRLFSNSKVCEFYDLPVMSDLAEAKTLIEQDELIRRQGNGHRWLIQCNTRQQIVGSCGYKYDFCTRTAKISIEIHPDFWQQGFALKAIATMTKWMFTHIASLNRIEAEVLPENTASTKLFTKLGFHLDGVMREKGVWKNKTHDLQVFSLLRREI</sequence>
<dbReference type="PANTHER" id="PTHR43792">
    <property type="entry name" value="GNAT FAMILY, PUTATIVE (AFU_ORTHOLOGUE AFUA_3G00765)-RELATED-RELATED"/>
    <property type="match status" value="1"/>
</dbReference>
<keyword evidence="3" id="KW-1185">Reference proteome</keyword>
<accession>A0ABU8EPM1</accession>
<dbReference type="SUPFAM" id="SSF55729">
    <property type="entry name" value="Acyl-CoA N-acyltransferases (Nat)"/>
    <property type="match status" value="2"/>
</dbReference>
<feature type="domain" description="N-acetyltransferase" evidence="1">
    <location>
        <begin position="10"/>
        <end position="168"/>
    </location>
</feature>
<dbReference type="Proteomes" id="UP001382455">
    <property type="component" value="Unassembled WGS sequence"/>
</dbReference>
<dbReference type="InterPro" id="IPR016181">
    <property type="entry name" value="Acyl_CoA_acyltransferase"/>
</dbReference>
<dbReference type="Gene3D" id="3.40.630.30">
    <property type="match status" value="2"/>
</dbReference>
<evidence type="ECO:0000313" key="3">
    <source>
        <dbReference type="Proteomes" id="UP001382455"/>
    </source>
</evidence>
<comment type="caution">
    <text evidence="2">The sequence shown here is derived from an EMBL/GenBank/DDBJ whole genome shotgun (WGS) entry which is preliminary data.</text>
</comment>
<dbReference type="InterPro" id="IPR051531">
    <property type="entry name" value="N-acetyltransferase"/>
</dbReference>
<gene>
    <name evidence="2" type="ORF">WAE96_00455</name>
</gene>
<dbReference type="EMBL" id="JBAWKS010000001">
    <property type="protein sequence ID" value="MEI4548186.1"/>
    <property type="molecule type" value="Genomic_DNA"/>
</dbReference>
<evidence type="ECO:0000259" key="1">
    <source>
        <dbReference type="PROSITE" id="PS51186"/>
    </source>
</evidence>
<dbReference type="CDD" id="cd04301">
    <property type="entry name" value="NAT_SF"/>
    <property type="match status" value="1"/>
</dbReference>
<organism evidence="2 3">
    <name type="scientific">Pseudoalteromonas spongiae</name>
    <dbReference type="NCBI Taxonomy" id="298657"/>
    <lineage>
        <taxon>Bacteria</taxon>
        <taxon>Pseudomonadati</taxon>
        <taxon>Pseudomonadota</taxon>
        <taxon>Gammaproteobacteria</taxon>
        <taxon>Alteromonadales</taxon>
        <taxon>Pseudoalteromonadaceae</taxon>
        <taxon>Pseudoalteromonas</taxon>
    </lineage>
</organism>
<dbReference type="PANTHER" id="PTHR43792:SF1">
    <property type="entry name" value="N-ACETYLTRANSFERASE DOMAIN-CONTAINING PROTEIN"/>
    <property type="match status" value="1"/>
</dbReference>